<reference evidence="1" key="1">
    <citation type="submission" date="2015-06" db="EMBL/GenBank/DDBJ databases">
        <authorList>
            <person name="Joergensen T."/>
        </authorList>
    </citation>
    <scope>NUCLEOTIDE SEQUENCE</scope>
    <source>
        <strain evidence="1">RGRH0254</strain>
    </source>
</reference>
<dbReference type="AlphaFoldDB" id="A0A0H5PZ25"/>
<evidence type="ECO:0000313" key="1">
    <source>
        <dbReference type="EMBL" id="CRY94445.1"/>
    </source>
</evidence>
<accession>A0A0H5PZ25</accession>
<name>A0A0H5PZ25_9ZZZZ</name>
<sequence length="93" mass="11124">MGEKLKEHRKQNIDKIRIGSCIELLLLLDNFESDFSRLQDYILKNAEFLNNQIESTIKKQFQDIQEVLTNDIDILLNDIDKSELYCNYMGRYY</sequence>
<organism evidence="1">
    <name type="scientific">uncultured prokaryote</name>
    <dbReference type="NCBI Taxonomy" id="198431"/>
    <lineage>
        <taxon>unclassified sequences</taxon>
        <taxon>environmental samples</taxon>
    </lineage>
</organism>
<protein>
    <submittedName>
        <fullName evidence="1">Uncharacterized protein</fullName>
    </submittedName>
</protein>
<dbReference type="EMBL" id="LN852927">
    <property type="protein sequence ID" value="CRY94445.1"/>
    <property type="molecule type" value="Genomic_DNA"/>
</dbReference>
<reference evidence="1" key="2">
    <citation type="submission" date="2015-07" db="EMBL/GenBank/DDBJ databases">
        <title>Plasmids, circular viruses and viroids from rat gut.</title>
        <authorList>
            <person name="Jorgensen T.J."/>
            <person name="Hansen M.A."/>
            <person name="Xu Z."/>
            <person name="Tabak M.A."/>
            <person name="Sorensen S.J."/>
            <person name="Hansen L.H."/>
        </authorList>
    </citation>
    <scope>NUCLEOTIDE SEQUENCE</scope>
    <source>
        <strain evidence="1">RGRH0254</strain>
    </source>
</reference>
<proteinExistence type="predicted"/>